<organism evidence="5 6">
    <name type="scientific">Cellulomonas marina</name>
    <dbReference type="NCBI Taxonomy" id="988821"/>
    <lineage>
        <taxon>Bacteria</taxon>
        <taxon>Bacillati</taxon>
        <taxon>Actinomycetota</taxon>
        <taxon>Actinomycetes</taxon>
        <taxon>Micrococcales</taxon>
        <taxon>Cellulomonadaceae</taxon>
        <taxon>Cellulomonas</taxon>
    </lineage>
</organism>
<keyword evidence="6" id="KW-1185">Reference proteome</keyword>
<dbReference type="Pfam" id="PF00534">
    <property type="entry name" value="Glycos_transf_1"/>
    <property type="match status" value="1"/>
</dbReference>
<name>A0A1I0UYS2_9CELL</name>
<keyword evidence="2 5" id="KW-0808">Transferase</keyword>
<keyword evidence="1" id="KW-0328">Glycosyltransferase</keyword>
<dbReference type="PANTHER" id="PTHR12526">
    <property type="entry name" value="GLYCOSYLTRANSFERASE"/>
    <property type="match status" value="1"/>
</dbReference>
<dbReference type="Proteomes" id="UP000199012">
    <property type="component" value="Unassembled WGS sequence"/>
</dbReference>
<evidence type="ECO:0000259" key="4">
    <source>
        <dbReference type="Pfam" id="PF13439"/>
    </source>
</evidence>
<evidence type="ECO:0000313" key="5">
    <source>
        <dbReference type="EMBL" id="SFA69249.1"/>
    </source>
</evidence>
<dbReference type="GO" id="GO:0016757">
    <property type="term" value="F:glycosyltransferase activity"/>
    <property type="evidence" value="ECO:0007669"/>
    <property type="project" value="UniProtKB-KW"/>
</dbReference>
<evidence type="ECO:0000259" key="3">
    <source>
        <dbReference type="Pfam" id="PF00534"/>
    </source>
</evidence>
<dbReference type="InterPro" id="IPR001296">
    <property type="entry name" value="Glyco_trans_1"/>
</dbReference>
<sequence length="584" mass="62933">MSTVTRPGRAPARLRLGLVVHEFGRTRNHGGIAAVAADLVEALGEVPGLEVHVVTTQEAPEDGELVVPANCRVHRVRHHEQRHFAAVADLLDALDLHHVEVADAYALGVQFLVRRELGLTRTRPVVEVCHHTGHREIWEWGTGRRGLAGAPDHFRRTARLEEVQTRLADASTAPSTFLARYLEGRTPGLQVGERRFPTVDLLAADPAEVWRPGTATTVLSLGRWEARKRQEDLLTAARAVSADEPDLLVHLVGNTIADPRTGIDYRYSCYAALPPTARRTFRMHEFASASAMGRLYEEAGWFCVPSPRENFPTTAVEALARGLPVLASAASGVADYSGDVPEVLFDPDVPGDLERVLRWAVVQGPKVRETVWRSQFDAARRLLSREATATPRVAAVERAAARADARVAGPSAPPAEGPSAAGLRTLLLLPPGSDQPSAASFALGWQLRVSSIEDMSDPALAWAQVVVSYPSAPGDERLERLHTLLGRWDLSAVAGGAVTLTGRDDAALDLDDGAHHGTVPAVVLVPTAEDLAEPVLLDVVAGRLARPGSLLPLVDARAGATGHSVRLMLELRDRSAGVREEVRP</sequence>
<feature type="domain" description="Glycosyl transferase family 1" evidence="3">
    <location>
        <begin position="212"/>
        <end position="360"/>
    </location>
</feature>
<dbReference type="STRING" id="988821.SAMN05421867_10128"/>
<dbReference type="PANTHER" id="PTHR12526:SF637">
    <property type="entry name" value="GLYCOSYLTRANSFERASE EPSF-RELATED"/>
    <property type="match status" value="1"/>
</dbReference>
<dbReference type="CDD" id="cd03801">
    <property type="entry name" value="GT4_PimA-like"/>
    <property type="match status" value="1"/>
</dbReference>
<evidence type="ECO:0000256" key="2">
    <source>
        <dbReference type="ARBA" id="ARBA00022679"/>
    </source>
</evidence>
<evidence type="ECO:0000313" key="6">
    <source>
        <dbReference type="Proteomes" id="UP000199012"/>
    </source>
</evidence>
<reference evidence="6" key="1">
    <citation type="submission" date="2016-10" db="EMBL/GenBank/DDBJ databases">
        <authorList>
            <person name="Varghese N."/>
            <person name="Submissions S."/>
        </authorList>
    </citation>
    <scope>NUCLEOTIDE SEQUENCE [LARGE SCALE GENOMIC DNA]</scope>
    <source>
        <strain evidence="6">CGMCC 4.6945</strain>
    </source>
</reference>
<dbReference type="EMBL" id="FOKA01000001">
    <property type="protein sequence ID" value="SFA69249.1"/>
    <property type="molecule type" value="Genomic_DNA"/>
</dbReference>
<dbReference type="AlphaFoldDB" id="A0A1I0UYS2"/>
<gene>
    <name evidence="5" type="ORF">SAMN05421867_10128</name>
</gene>
<dbReference type="Pfam" id="PF13439">
    <property type="entry name" value="Glyco_transf_4"/>
    <property type="match status" value="1"/>
</dbReference>
<protein>
    <submittedName>
        <fullName evidence="5">Glycosyltransferase involved in cell wall bisynthesis</fullName>
    </submittedName>
</protein>
<dbReference type="Gene3D" id="3.40.50.2000">
    <property type="entry name" value="Glycogen Phosphorylase B"/>
    <property type="match status" value="2"/>
</dbReference>
<accession>A0A1I0UYS2</accession>
<feature type="domain" description="Glycosyltransferase subfamily 4-like N-terminal" evidence="4">
    <location>
        <begin position="30"/>
        <end position="184"/>
    </location>
</feature>
<dbReference type="InterPro" id="IPR028098">
    <property type="entry name" value="Glyco_trans_4-like_N"/>
</dbReference>
<dbReference type="SUPFAM" id="SSF53756">
    <property type="entry name" value="UDP-Glycosyltransferase/glycogen phosphorylase"/>
    <property type="match status" value="1"/>
</dbReference>
<evidence type="ECO:0000256" key="1">
    <source>
        <dbReference type="ARBA" id="ARBA00022676"/>
    </source>
</evidence>
<proteinExistence type="predicted"/>